<evidence type="ECO:0000313" key="5">
    <source>
        <dbReference type="Proteomes" id="UP000274429"/>
    </source>
</evidence>
<evidence type="ECO:0000313" key="6">
    <source>
        <dbReference type="WBParaSite" id="TTAC_0000813301-mRNA-1"/>
    </source>
</evidence>
<dbReference type="GO" id="GO:0003677">
    <property type="term" value="F:DNA binding"/>
    <property type="evidence" value="ECO:0007669"/>
    <property type="project" value="TreeGrafter"/>
</dbReference>
<organism evidence="6">
    <name type="scientific">Hydatigena taeniaeformis</name>
    <name type="common">Feline tapeworm</name>
    <name type="synonym">Taenia taeniaeformis</name>
    <dbReference type="NCBI Taxonomy" id="6205"/>
    <lineage>
        <taxon>Eukaryota</taxon>
        <taxon>Metazoa</taxon>
        <taxon>Spiralia</taxon>
        <taxon>Lophotrochozoa</taxon>
        <taxon>Platyhelminthes</taxon>
        <taxon>Cestoda</taxon>
        <taxon>Eucestoda</taxon>
        <taxon>Cyclophyllidea</taxon>
        <taxon>Taeniidae</taxon>
        <taxon>Hydatigera</taxon>
    </lineage>
</organism>
<keyword evidence="1" id="KW-0540">Nuclease</keyword>
<reference evidence="6" key="1">
    <citation type="submission" date="2016-04" db="UniProtKB">
        <authorList>
            <consortium name="WormBaseParasite"/>
        </authorList>
    </citation>
    <scope>IDENTIFICATION</scope>
</reference>
<feature type="signal peptide" evidence="3">
    <location>
        <begin position="1"/>
        <end position="16"/>
    </location>
</feature>
<dbReference type="PANTHER" id="PTHR11371">
    <property type="entry name" value="DEOXYRIBONUCLEASE"/>
    <property type="match status" value="1"/>
</dbReference>
<dbReference type="PRINTS" id="PR00130">
    <property type="entry name" value="DNASEI"/>
</dbReference>
<keyword evidence="5" id="KW-1185">Reference proteome</keyword>
<proteinExistence type="predicted"/>
<reference evidence="4 5" key="2">
    <citation type="submission" date="2018-11" db="EMBL/GenBank/DDBJ databases">
        <authorList>
            <consortium name="Pathogen Informatics"/>
        </authorList>
    </citation>
    <scope>NUCLEOTIDE SEQUENCE [LARGE SCALE GENOMIC DNA]</scope>
</reference>
<keyword evidence="3" id="KW-0732">Signal</keyword>
<protein>
    <submittedName>
        <fullName evidence="6">Endo/exonuclease/phosphatase domain-containing protein</fullName>
    </submittedName>
</protein>
<evidence type="ECO:0000256" key="1">
    <source>
        <dbReference type="ARBA" id="ARBA00022722"/>
    </source>
</evidence>
<keyword evidence="2" id="KW-0378">Hydrolase</keyword>
<dbReference type="OrthoDB" id="10061407at2759"/>
<dbReference type="Gene3D" id="3.60.10.10">
    <property type="entry name" value="Endonuclease/exonuclease/phosphatase"/>
    <property type="match status" value="1"/>
</dbReference>
<feature type="chain" id="PRO_5043136028" evidence="3">
    <location>
        <begin position="17"/>
        <end position="172"/>
    </location>
</feature>
<sequence length="172" mass="19321">MAFMLSSLLLLVCVLGLPAPSEQKVKVAAFNIQVFGRRKSEKREVMDVLTKVGVLVVLVCQFTLDYPKTGLKMGALAVHIDPDDVVREMEALYTVTQECQRFSRTTNLVILGDMNADCSYLPKQAREALHLRTDYQYRWLITDGMDTTVAKSDCAYDRLVLMCDVTTDSMPS</sequence>
<accession>A0A158REU9</accession>
<dbReference type="SUPFAM" id="SSF56219">
    <property type="entry name" value="DNase I-like"/>
    <property type="match status" value="1"/>
</dbReference>
<dbReference type="InterPro" id="IPR016202">
    <property type="entry name" value="DNase_I"/>
</dbReference>
<dbReference type="WBParaSite" id="TTAC_0000813301-mRNA-1">
    <property type="protein sequence ID" value="TTAC_0000813301-mRNA-1"/>
    <property type="gene ID" value="TTAC_0000813301"/>
</dbReference>
<dbReference type="GO" id="GO:0005634">
    <property type="term" value="C:nucleus"/>
    <property type="evidence" value="ECO:0007669"/>
    <property type="project" value="TreeGrafter"/>
</dbReference>
<evidence type="ECO:0000256" key="2">
    <source>
        <dbReference type="ARBA" id="ARBA00022801"/>
    </source>
</evidence>
<gene>
    <name evidence="4" type="ORF">TTAC_LOCUS8118</name>
</gene>
<dbReference type="STRING" id="6205.A0A158REU9"/>
<evidence type="ECO:0000313" key="4">
    <source>
        <dbReference type="EMBL" id="VDM32621.1"/>
    </source>
</evidence>
<dbReference type="InterPro" id="IPR036691">
    <property type="entry name" value="Endo/exonu/phosph_ase_sf"/>
</dbReference>
<dbReference type="PANTHER" id="PTHR11371:SF31">
    <property type="entry name" value="EXTRACELLULAR NUCLEASE"/>
    <property type="match status" value="1"/>
</dbReference>
<dbReference type="EMBL" id="UYWX01020450">
    <property type="protein sequence ID" value="VDM32621.1"/>
    <property type="molecule type" value="Genomic_DNA"/>
</dbReference>
<name>A0A158REU9_HYDTA</name>
<dbReference type="GO" id="GO:0004530">
    <property type="term" value="F:deoxyribonuclease I activity"/>
    <property type="evidence" value="ECO:0007669"/>
    <property type="project" value="TreeGrafter"/>
</dbReference>
<dbReference type="AlphaFoldDB" id="A0A158REU9"/>
<dbReference type="GO" id="GO:0006308">
    <property type="term" value="P:DNA catabolic process"/>
    <property type="evidence" value="ECO:0007669"/>
    <property type="project" value="InterPro"/>
</dbReference>
<dbReference type="Proteomes" id="UP000274429">
    <property type="component" value="Unassembled WGS sequence"/>
</dbReference>
<dbReference type="SMART" id="SM00476">
    <property type="entry name" value="DNaseIc"/>
    <property type="match status" value="1"/>
</dbReference>
<evidence type="ECO:0000256" key="3">
    <source>
        <dbReference type="SAM" id="SignalP"/>
    </source>
</evidence>